<evidence type="ECO:0000313" key="3">
    <source>
        <dbReference type="Proteomes" id="UP001595803"/>
    </source>
</evidence>
<dbReference type="EMBL" id="JBHRZG010000024">
    <property type="protein sequence ID" value="MFC3835566.1"/>
    <property type="molecule type" value="Genomic_DNA"/>
</dbReference>
<accession>A0ABV7ZDV6</accession>
<proteinExistence type="predicted"/>
<name>A0ABV7ZDV6_9DEIO</name>
<protein>
    <submittedName>
        <fullName evidence="2">Uncharacterized protein</fullName>
    </submittedName>
</protein>
<feature type="transmembrane region" description="Helical" evidence="1">
    <location>
        <begin position="25"/>
        <end position="47"/>
    </location>
</feature>
<organism evidence="2 3">
    <name type="scientific">Deinococcus rufus</name>
    <dbReference type="NCBI Taxonomy" id="2136097"/>
    <lineage>
        <taxon>Bacteria</taxon>
        <taxon>Thermotogati</taxon>
        <taxon>Deinococcota</taxon>
        <taxon>Deinococci</taxon>
        <taxon>Deinococcales</taxon>
        <taxon>Deinococcaceae</taxon>
        <taxon>Deinococcus</taxon>
    </lineage>
</organism>
<keyword evidence="3" id="KW-1185">Reference proteome</keyword>
<keyword evidence="1" id="KW-1133">Transmembrane helix</keyword>
<evidence type="ECO:0000256" key="1">
    <source>
        <dbReference type="SAM" id="Phobius"/>
    </source>
</evidence>
<comment type="caution">
    <text evidence="2">The sequence shown here is derived from an EMBL/GenBank/DDBJ whole genome shotgun (WGS) entry which is preliminary data.</text>
</comment>
<feature type="transmembrane region" description="Helical" evidence="1">
    <location>
        <begin position="104"/>
        <end position="122"/>
    </location>
</feature>
<reference evidence="3" key="1">
    <citation type="journal article" date="2019" name="Int. J. Syst. Evol. Microbiol.">
        <title>The Global Catalogue of Microorganisms (GCM) 10K type strain sequencing project: providing services to taxonomists for standard genome sequencing and annotation.</title>
        <authorList>
            <consortium name="The Broad Institute Genomics Platform"/>
            <consortium name="The Broad Institute Genome Sequencing Center for Infectious Disease"/>
            <person name="Wu L."/>
            <person name="Ma J."/>
        </authorList>
    </citation>
    <scope>NUCLEOTIDE SEQUENCE [LARGE SCALE GENOMIC DNA]</scope>
    <source>
        <strain evidence="3">CCTCC AB 2017081</strain>
    </source>
</reference>
<dbReference type="Proteomes" id="UP001595803">
    <property type="component" value="Unassembled WGS sequence"/>
</dbReference>
<evidence type="ECO:0000313" key="2">
    <source>
        <dbReference type="EMBL" id="MFC3835566.1"/>
    </source>
</evidence>
<keyword evidence="1" id="KW-0812">Transmembrane</keyword>
<keyword evidence="1" id="KW-0472">Membrane</keyword>
<feature type="transmembrane region" description="Helical" evidence="1">
    <location>
        <begin position="59"/>
        <end position="92"/>
    </location>
</feature>
<gene>
    <name evidence="2" type="ORF">ACFOSB_22100</name>
</gene>
<sequence length="123" mass="12929">MAAPYVPALPSAMCKHPGMEAHRALLTVTGGLLLVLMALGLSLQLGYRRTAARWPHHALYFVVVAGTAVSALLGWRAGAAALALGPALALLLAMPRTRPGRAGHWRLAALVLMAYVLGAWGAW</sequence>
<dbReference type="RefSeq" id="WP_322474470.1">
    <property type="nucleotide sequence ID" value="NZ_JBHRZG010000024.1"/>
</dbReference>